<evidence type="ECO:0000313" key="9">
    <source>
        <dbReference type="Proteomes" id="UP001515480"/>
    </source>
</evidence>
<dbReference type="PANTHER" id="PTHR31102">
    <property type="match status" value="1"/>
</dbReference>
<feature type="region of interest" description="Disordered" evidence="5">
    <location>
        <begin position="1"/>
        <end position="23"/>
    </location>
</feature>
<accession>A0AB34JDQ6</accession>
<feature type="compositionally biased region" description="Polar residues" evidence="5">
    <location>
        <begin position="704"/>
        <end position="714"/>
    </location>
</feature>
<dbReference type="GO" id="GO:0016020">
    <property type="term" value="C:membrane"/>
    <property type="evidence" value="ECO:0007669"/>
    <property type="project" value="UniProtKB-SubCell"/>
</dbReference>
<feature type="transmembrane region" description="Helical" evidence="6">
    <location>
        <begin position="219"/>
        <end position="247"/>
    </location>
</feature>
<feature type="transmembrane region" description="Helical" evidence="6">
    <location>
        <begin position="184"/>
        <end position="207"/>
    </location>
</feature>
<dbReference type="InterPro" id="IPR006153">
    <property type="entry name" value="Cation/H_exchanger_TM"/>
</dbReference>
<keyword evidence="3 6" id="KW-1133">Transmembrane helix</keyword>
<dbReference type="InterPro" id="IPR038770">
    <property type="entry name" value="Na+/solute_symporter_sf"/>
</dbReference>
<dbReference type="InterPro" id="IPR051843">
    <property type="entry name" value="CPA1_transporter"/>
</dbReference>
<evidence type="ECO:0000256" key="1">
    <source>
        <dbReference type="ARBA" id="ARBA00004141"/>
    </source>
</evidence>
<dbReference type="PANTHER" id="PTHR31102:SF1">
    <property type="entry name" value="CATION_H+ EXCHANGER DOMAIN-CONTAINING PROTEIN"/>
    <property type="match status" value="1"/>
</dbReference>
<keyword evidence="2 6" id="KW-0812">Transmembrane</keyword>
<dbReference type="GO" id="GO:0015297">
    <property type="term" value="F:antiporter activity"/>
    <property type="evidence" value="ECO:0007669"/>
    <property type="project" value="InterPro"/>
</dbReference>
<evidence type="ECO:0000256" key="4">
    <source>
        <dbReference type="ARBA" id="ARBA00023136"/>
    </source>
</evidence>
<feature type="domain" description="Cation/H+ exchanger transmembrane" evidence="7">
    <location>
        <begin position="87"/>
        <end position="313"/>
    </location>
</feature>
<keyword evidence="9" id="KW-1185">Reference proteome</keyword>
<gene>
    <name evidence="8" type="ORF">AB1Y20_023388</name>
</gene>
<feature type="transmembrane region" description="Helical" evidence="6">
    <location>
        <begin position="93"/>
        <end position="112"/>
    </location>
</feature>
<name>A0AB34JDQ6_PRYPA</name>
<feature type="transmembrane region" description="Helical" evidence="6">
    <location>
        <begin position="64"/>
        <end position="86"/>
    </location>
</feature>
<proteinExistence type="predicted"/>
<comment type="subcellular location">
    <subcellularLocation>
        <location evidence="1">Membrane</location>
        <topology evidence="1">Multi-pass membrane protein</topology>
    </subcellularLocation>
</comment>
<feature type="transmembrane region" description="Helical" evidence="6">
    <location>
        <begin position="407"/>
        <end position="429"/>
    </location>
</feature>
<feature type="region of interest" description="Disordered" evidence="5">
    <location>
        <begin position="668"/>
        <end position="714"/>
    </location>
</feature>
<feature type="transmembrane region" description="Helical" evidence="6">
    <location>
        <begin position="34"/>
        <end position="52"/>
    </location>
</feature>
<evidence type="ECO:0000259" key="7">
    <source>
        <dbReference type="Pfam" id="PF00999"/>
    </source>
</evidence>
<evidence type="ECO:0000256" key="5">
    <source>
        <dbReference type="SAM" id="MobiDB-lite"/>
    </source>
</evidence>
<feature type="transmembrane region" description="Helical" evidence="6">
    <location>
        <begin position="253"/>
        <end position="282"/>
    </location>
</feature>
<evidence type="ECO:0000256" key="2">
    <source>
        <dbReference type="ARBA" id="ARBA00022692"/>
    </source>
</evidence>
<protein>
    <recommendedName>
        <fullName evidence="7">Cation/H+ exchanger transmembrane domain-containing protein</fullName>
    </recommendedName>
</protein>
<dbReference type="EMBL" id="JBGBPQ010000009">
    <property type="protein sequence ID" value="KAL1519899.1"/>
    <property type="molecule type" value="Genomic_DNA"/>
</dbReference>
<feature type="transmembrane region" description="Helical" evidence="6">
    <location>
        <begin position="529"/>
        <end position="550"/>
    </location>
</feature>
<sequence>MVNSSEYSERDEELGAPVTPPQRRRALPSAWHQAATDGALLLLVLGMCFLLLNPSAAKLWEDTASVGAHAGIFGGAVFDLLVLCVLCSLAGKAVASLGLPPLAGMLLMGFFLRQATATRGITALLNSKVRDVALGVIMARAGLGLDLRRLWTERGITTALSTVPMVVEASAVALFTWATGALTLPWGLLLGFILADVSPAVTVPLLMEFEEAGYGSDKGIPSILLAASGLNSVAAIVGYGTVFSILFANGLPAWAPALLGLVEIFGLGVGFGIAVGSMLLLIWPVTTPVKRFLLLLVTSIFLIQLGKKVGMSGGGALCTLLTAAWMAYKLRASGDEPQALLSRTTISDNSPPTTPSVHLCQHDLLRQLQCSHTNHTTTLSSSSATAANHATIARISSHRTCRQAREVSGFFGLAWVTAGQPLLFGLLGASVSIDKLKADHLLTGALVVVVGLVLRSLATFLCVKCGSSWNGGEVLFSVITWCPKATVQAALAGVALDYIKLTGDDYGSGDEYVDEMGEEYSVLRDRAEFLLTTGILSILMTAPLFAVLMYHSGRKFLKPPADASIPTLHEVYSRKDGAAEDEPQALVPSFVFEDASRMGGRSRANSNNRVQPWKHDSEVMAYETKGSTRPRTVTTSEVISRPVTTVLRQRASSAPHDGSNQLLIQKRDAALEPMSPVDSSKELENQIGQGEDGPAEAPDRTSYHRTSSSISDHV</sequence>
<evidence type="ECO:0000256" key="6">
    <source>
        <dbReference type="SAM" id="Phobius"/>
    </source>
</evidence>
<evidence type="ECO:0000313" key="8">
    <source>
        <dbReference type="EMBL" id="KAL1519899.1"/>
    </source>
</evidence>
<dbReference type="Proteomes" id="UP001515480">
    <property type="component" value="Unassembled WGS sequence"/>
</dbReference>
<feature type="region of interest" description="Disordered" evidence="5">
    <location>
        <begin position="597"/>
        <end position="616"/>
    </location>
</feature>
<organism evidence="8 9">
    <name type="scientific">Prymnesium parvum</name>
    <name type="common">Toxic golden alga</name>
    <dbReference type="NCBI Taxonomy" id="97485"/>
    <lineage>
        <taxon>Eukaryota</taxon>
        <taxon>Haptista</taxon>
        <taxon>Haptophyta</taxon>
        <taxon>Prymnesiophyceae</taxon>
        <taxon>Prymnesiales</taxon>
        <taxon>Prymnesiaceae</taxon>
        <taxon>Prymnesium</taxon>
    </lineage>
</organism>
<dbReference type="Gene3D" id="1.20.1530.20">
    <property type="match status" value="1"/>
</dbReference>
<keyword evidence="4 6" id="KW-0472">Membrane</keyword>
<dbReference type="Pfam" id="PF00999">
    <property type="entry name" value="Na_H_Exchanger"/>
    <property type="match status" value="1"/>
</dbReference>
<feature type="transmembrane region" description="Helical" evidence="6">
    <location>
        <begin position="441"/>
        <end position="463"/>
    </location>
</feature>
<comment type="caution">
    <text evidence="8">The sequence shown here is derived from an EMBL/GenBank/DDBJ whole genome shotgun (WGS) entry which is preliminary data.</text>
</comment>
<dbReference type="GO" id="GO:1902600">
    <property type="term" value="P:proton transmembrane transport"/>
    <property type="evidence" value="ECO:0007669"/>
    <property type="project" value="InterPro"/>
</dbReference>
<reference evidence="8 9" key="1">
    <citation type="journal article" date="2024" name="Science">
        <title>Giant polyketide synthase enzymes in the biosynthesis of giant marine polyether toxins.</title>
        <authorList>
            <person name="Fallon T.R."/>
            <person name="Shende V.V."/>
            <person name="Wierzbicki I.H."/>
            <person name="Pendleton A.L."/>
            <person name="Watervoot N.F."/>
            <person name="Auber R.P."/>
            <person name="Gonzalez D.J."/>
            <person name="Wisecaver J.H."/>
            <person name="Moore B.S."/>
        </authorList>
    </citation>
    <scope>NUCLEOTIDE SEQUENCE [LARGE SCALE GENOMIC DNA]</scope>
    <source>
        <strain evidence="8 9">12B1</strain>
    </source>
</reference>
<dbReference type="AlphaFoldDB" id="A0AB34JDQ6"/>
<evidence type="ECO:0000256" key="3">
    <source>
        <dbReference type="ARBA" id="ARBA00022989"/>
    </source>
</evidence>